<dbReference type="Pfam" id="PF01105">
    <property type="entry name" value="EMP24_GP25L"/>
    <property type="match status" value="1"/>
</dbReference>
<reference evidence="12" key="2">
    <citation type="submission" date="2015-06" db="UniProtKB">
        <authorList>
            <consortium name="EnsemblMetazoa"/>
        </authorList>
    </citation>
    <scope>IDENTIFICATION</scope>
</reference>
<evidence type="ECO:0000256" key="1">
    <source>
        <dbReference type="ARBA" id="ARBA00004479"/>
    </source>
</evidence>
<dbReference type="EMBL" id="CAEY01000525">
    <property type="status" value="NOT_ANNOTATED_CDS"/>
    <property type="molecule type" value="Genomic_DNA"/>
</dbReference>
<organism evidence="12 13">
    <name type="scientific">Tetranychus urticae</name>
    <name type="common">Two-spotted spider mite</name>
    <dbReference type="NCBI Taxonomy" id="32264"/>
    <lineage>
        <taxon>Eukaryota</taxon>
        <taxon>Metazoa</taxon>
        <taxon>Ecdysozoa</taxon>
        <taxon>Arthropoda</taxon>
        <taxon>Chelicerata</taxon>
        <taxon>Arachnida</taxon>
        <taxon>Acari</taxon>
        <taxon>Acariformes</taxon>
        <taxon>Trombidiformes</taxon>
        <taxon>Prostigmata</taxon>
        <taxon>Eleutherengona</taxon>
        <taxon>Raphignathae</taxon>
        <taxon>Tetranychoidea</taxon>
        <taxon>Tetranychidae</taxon>
        <taxon>Tetranychus</taxon>
    </lineage>
</organism>
<evidence type="ECO:0000256" key="6">
    <source>
        <dbReference type="ARBA" id="ARBA00022989"/>
    </source>
</evidence>
<evidence type="ECO:0000256" key="9">
    <source>
        <dbReference type="RuleBase" id="RU003827"/>
    </source>
</evidence>
<dbReference type="PANTHER" id="PTHR22811">
    <property type="entry name" value="TRANSMEMBRANE EMP24 DOMAIN-CONTAINING PROTEIN"/>
    <property type="match status" value="1"/>
</dbReference>
<protein>
    <recommendedName>
        <fullName evidence="11">GOLD domain-containing protein</fullName>
    </recommendedName>
</protein>
<keyword evidence="13" id="KW-1185">Reference proteome</keyword>
<dbReference type="OMA" id="HNRFSTM"/>
<dbReference type="HOGENOM" id="CLU_066963_5_0_1"/>
<dbReference type="InterPro" id="IPR015720">
    <property type="entry name" value="Emp24-like"/>
</dbReference>
<reference evidence="13" key="1">
    <citation type="submission" date="2011-08" db="EMBL/GenBank/DDBJ databases">
        <authorList>
            <person name="Rombauts S."/>
        </authorList>
    </citation>
    <scope>NUCLEOTIDE SEQUENCE</scope>
    <source>
        <strain evidence="13">London</strain>
    </source>
</reference>
<dbReference type="GO" id="GO:0016020">
    <property type="term" value="C:membrane"/>
    <property type="evidence" value="ECO:0007669"/>
    <property type="project" value="UniProtKB-SubCell"/>
</dbReference>
<name>T1KTG2_TETUR</name>
<dbReference type="AlphaFoldDB" id="T1KTG2"/>
<dbReference type="PROSITE" id="PS50866">
    <property type="entry name" value="GOLD"/>
    <property type="match status" value="1"/>
</dbReference>
<keyword evidence="7" id="KW-0472">Membrane</keyword>
<evidence type="ECO:0000256" key="4">
    <source>
        <dbReference type="ARBA" id="ARBA00022692"/>
    </source>
</evidence>
<keyword evidence="4 9" id="KW-0812">Transmembrane</keyword>
<dbReference type="GO" id="GO:0012505">
    <property type="term" value="C:endomembrane system"/>
    <property type="evidence" value="ECO:0007669"/>
    <property type="project" value="UniProtKB-SubCell"/>
</dbReference>
<comment type="subcellular location">
    <subcellularLocation>
        <location evidence="8">Endomembrane system</location>
        <topology evidence="8">Single-pass membrane protein</topology>
    </subcellularLocation>
    <subcellularLocation>
        <location evidence="1 9">Membrane</location>
        <topology evidence="1 9">Single-pass type I membrane protein</topology>
    </subcellularLocation>
</comment>
<feature type="domain" description="GOLD" evidence="11">
    <location>
        <begin position="48"/>
        <end position="131"/>
    </location>
</feature>
<dbReference type="eggNOG" id="KOG3287">
    <property type="taxonomic scope" value="Eukaryota"/>
</dbReference>
<dbReference type="SMART" id="SM01190">
    <property type="entry name" value="EMP24_GP25L"/>
    <property type="match status" value="1"/>
</dbReference>
<dbReference type="OrthoDB" id="10037706at2759"/>
<feature type="chain" id="PRO_5004581780" description="GOLD domain-containing protein" evidence="10">
    <location>
        <begin position="25"/>
        <end position="233"/>
    </location>
</feature>
<evidence type="ECO:0000256" key="2">
    <source>
        <dbReference type="ARBA" id="ARBA00007104"/>
    </source>
</evidence>
<dbReference type="EnsemblMetazoa" id="tetur20g03120.1">
    <property type="protein sequence ID" value="tetur20g03120.1"/>
    <property type="gene ID" value="tetur20g03120"/>
</dbReference>
<evidence type="ECO:0000313" key="12">
    <source>
        <dbReference type="EnsemblMetazoa" id="tetur20g03120.1"/>
    </source>
</evidence>
<dbReference type="InterPro" id="IPR009038">
    <property type="entry name" value="GOLD_dom"/>
</dbReference>
<evidence type="ECO:0000256" key="8">
    <source>
        <dbReference type="ARBA" id="ARBA00037847"/>
    </source>
</evidence>
<feature type="signal peptide" evidence="10">
    <location>
        <begin position="1"/>
        <end position="24"/>
    </location>
</feature>
<comment type="similarity">
    <text evidence="2 9">Belongs to the EMP24/GP25L family.</text>
</comment>
<evidence type="ECO:0000259" key="11">
    <source>
        <dbReference type="PROSITE" id="PS50866"/>
    </source>
</evidence>
<evidence type="ECO:0000256" key="3">
    <source>
        <dbReference type="ARBA" id="ARBA00022473"/>
    </source>
</evidence>
<evidence type="ECO:0000256" key="7">
    <source>
        <dbReference type="ARBA" id="ARBA00023136"/>
    </source>
</evidence>
<keyword evidence="6" id="KW-1133">Transmembrane helix</keyword>
<dbReference type="Proteomes" id="UP000015104">
    <property type="component" value="Unassembled WGS sequence"/>
</dbReference>
<dbReference type="KEGG" id="tut:107366961"/>
<proteinExistence type="inferred from homology"/>
<evidence type="ECO:0000256" key="10">
    <source>
        <dbReference type="SAM" id="SignalP"/>
    </source>
</evidence>
<evidence type="ECO:0000256" key="5">
    <source>
        <dbReference type="ARBA" id="ARBA00022729"/>
    </source>
</evidence>
<gene>
    <name evidence="12" type="primary">107366961</name>
</gene>
<keyword evidence="3" id="KW-0217">Developmental protein</keyword>
<dbReference type="SUPFAM" id="SSF101576">
    <property type="entry name" value="Supernatant protein factor (SPF), C-terminal domain"/>
    <property type="match status" value="1"/>
</dbReference>
<sequence>MANDFVNLTFIFIVICWTIGLISCETYPSPEKLGFAYEFKIHIDASKEECFYQMVQAQSTLYVAFQVMRGGDSKAGFLIRDPTGATILPYKWSENAEHEESSVHNGGYYQFCIDNSLSRFASKLVSLYVASYKRDEWDKYISELTANDVAVSNFTASLSNVDKNIGTMLKSLDQSRRHHSHDWYLVDGNNRYIQNWSIAQCLIIVLSSVVQVFAVKRFFTADEKSSSKGKPRA</sequence>
<dbReference type="STRING" id="32264.T1KTG2"/>
<keyword evidence="5 10" id="KW-0732">Signal</keyword>
<evidence type="ECO:0000313" key="13">
    <source>
        <dbReference type="Proteomes" id="UP000015104"/>
    </source>
</evidence>
<dbReference type="InterPro" id="IPR036598">
    <property type="entry name" value="GOLD_dom_sf"/>
</dbReference>
<accession>T1KTG2</accession>